<keyword evidence="5" id="KW-1185">Reference proteome</keyword>
<gene>
    <name evidence="4" type="primary">20207194</name>
    <name evidence="3" type="ORF">HELRODRAFT_179233</name>
</gene>
<reference evidence="4" key="3">
    <citation type="submission" date="2015-06" db="UniProtKB">
        <authorList>
            <consortium name="EnsemblMetazoa"/>
        </authorList>
    </citation>
    <scope>IDENTIFICATION</scope>
</reference>
<sequence>MNKIVLNNNVYLAPGGAKLIDNYRPDKMSLWLDLMPRLLRVSSMHAYDPKSSFAHKIIGLSNHNNHRGKTSSKPTKYRTNSTNKTKLADLKLLQKNSRSALTKSFSTKPLNGFNNSSSTNILGVQNMSTSNITIPQHMYTSITPHSFFTFYLTLVIGLSLLCLNLVAFLVFCIFKSYISAKRSSSNKNICLAKSDPRFQEELGGSEHKCHNSSDSNFSNRYTKTYCKTSEISKEIKVNNEKLKKQKAKESFASLNNANDLTFNNVVELLDNDKSSANSLTTLQLANSILPSHNNSNNNNNSNSNTNFPRSLHQRQRSQREDWTNDHHPANLHKNKPREFSVRFLEATSSPNDHGHEGFCSKENRRDGRKVNQDGLLTIPSFATFNQSTV</sequence>
<organism evidence="4 5">
    <name type="scientific">Helobdella robusta</name>
    <name type="common">Californian leech</name>
    <dbReference type="NCBI Taxonomy" id="6412"/>
    <lineage>
        <taxon>Eukaryota</taxon>
        <taxon>Metazoa</taxon>
        <taxon>Spiralia</taxon>
        <taxon>Lophotrochozoa</taxon>
        <taxon>Annelida</taxon>
        <taxon>Clitellata</taxon>
        <taxon>Hirudinea</taxon>
        <taxon>Rhynchobdellida</taxon>
        <taxon>Glossiphoniidae</taxon>
        <taxon>Helobdella</taxon>
    </lineage>
</organism>
<dbReference type="EnsemblMetazoa" id="HelroT179233">
    <property type="protein sequence ID" value="HelroP179233"/>
    <property type="gene ID" value="HelroG179233"/>
</dbReference>
<feature type="compositionally biased region" description="Polar residues" evidence="1">
    <location>
        <begin position="71"/>
        <end position="80"/>
    </location>
</feature>
<dbReference type="EMBL" id="AMQM01006791">
    <property type="status" value="NOT_ANNOTATED_CDS"/>
    <property type="molecule type" value="Genomic_DNA"/>
</dbReference>
<keyword evidence="2" id="KW-0472">Membrane</keyword>
<keyword evidence="2" id="KW-1133">Transmembrane helix</keyword>
<evidence type="ECO:0000313" key="3">
    <source>
        <dbReference type="EMBL" id="ESN95465.1"/>
    </source>
</evidence>
<dbReference type="CTD" id="20207194"/>
<dbReference type="Proteomes" id="UP000015101">
    <property type="component" value="Unassembled WGS sequence"/>
</dbReference>
<dbReference type="HOGENOM" id="CLU_710342_0_0_1"/>
<reference evidence="5" key="1">
    <citation type="submission" date="2012-12" db="EMBL/GenBank/DDBJ databases">
        <authorList>
            <person name="Hellsten U."/>
            <person name="Grimwood J."/>
            <person name="Chapman J.A."/>
            <person name="Shapiro H."/>
            <person name="Aerts A."/>
            <person name="Otillar R.P."/>
            <person name="Terry A.Y."/>
            <person name="Boore J.L."/>
            <person name="Simakov O."/>
            <person name="Marletaz F."/>
            <person name="Cho S.-J."/>
            <person name="Edsinger-Gonzales E."/>
            <person name="Havlak P."/>
            <person name="Kuo D.-H."/>
            <person name="Larsson T."/>
            <person name="Lv J."/>
            <person name="Arendt D."/>
            <person name="Savage R."/>
            <person name="Osoegawa K."/>
            <person name="de Jong P."/>
            <person name="Lindberg D.R."/>
            <person name="Seaver E.C."/>
            <person name="Weisblat D.A."/>
            <person name="Putnam N.H."/>
            <person name="Grigoriev I.V."/>
            <person name="Rokhsar D.S."/>
        </authorList>
    </citation>
    <scope>NUCLEOTIDE SEQUENCE</scope>
</reference>
<dbReference type="KEGG" id="hro:HELRODRAFT_179233"/>
<accession>T1FEE5</accession>
<feature type="region of interest" description="Disordered" evidence="1">
    <location>
        <begin position="289"/>
        <end position="372"/>
    </location>
</feature>
<reference evidence="3 5" key="2">
    <citation type="journal article" date="2013" name="Nature">
        <title>Insights into bilaterian evolution from three spiralian genomes.</title>
        <authorList>
            <person name="Simakov O."/>
            <person name="Marletaz F."/>
            <person name="Cho S.J."/>
            <person name="Edsinger-Gonzales E."/>
            <person name="Havlak P."/>
            <person name="Hellsten U."/>
            <person name="Kuo D.H."/>
            <person name="Larsson T."/>
            <person name="Lv J."/>
            <person name="Arendt D."/>
            <person name="Savage R."/>
            <person name="Osoegawa K."/>
            <person name="de Jong P."/>
            <person name="Grimwood J."/>
            <person name="Chapman J.A."/>
            <person name="Shapiro H."/>
            <person name="Aerts A."/>
            <person name="Otillar R.P."/>
            <person name="Terry A.Y."/>
            <person name="Boore J.L."/>
            <person name="Grigoriev I.V."/>
            <person name="Lindberg D.R."/>
            <person name="Seaver E.C."/>
            <person name="Weisblat D.A."/>
            <person name="Putnam N.H."/>
            <person name="Rokhsar D.S."/>
        </authorList>
    </citation>
    <scope>NUCLEOTIDE SEQUENCE</scope>
</reference>
<feature type="compositionally biased region" description="Basic and acidic residues" evidence="1">
    <location>
        <begin position="317"/>
        <end position="328"/>
    </location>
</feature>
<dbReference type="EMBL" id="KB097519">
    <property type="protein sequence ID" value="ESN95465.1"/>
    <property type="molecule type" value="Genomic_DNA"/>
</dbReference>
<feature type="transmembrane region" description="Helical" evidence="2">
    <location>
        <begin position="148"/>
        <end position="174"/>
    </location>
</feature>
<protein>
    <submittedName>
        <fullName evidence="3 4">Uncharacterized protein</fullName>
    </submittedName>
</protein>
<evidence type="ECO:0000313" key="5">
    <source>
        <dbReference type="Proteomes" id="UP000015101"/>
    </source>
</evidence>
<dbReference type="RefSeq" id="XP_009026339.1">
    <property type="nucleotide sequence ID" value="XM_009028091.1"/>
</dbReference>
<dbReference type="GeneID" id="20207194"/>
<evidence type="ECO:0000313" key="4">
    <source>
        <dbReference type="EnsemblMetazoa" id="HelroP179233"/>
    </source>
</evidence>
<evidence type="ECO:0000256" key="2">
    <source>
        <dbReference type="SAM" id="Phobius"/>
    </source>
</evidence>
<feature type="compositionally biased region" description="Low complexity" evidence="1">
    <location>
        <begin position="289"/>
        <end position="306"/>
    </location>
</feature>
<dbReference type="InParanoid" id="T1FEE5"/>
<proteinExistence type="predicted"/>
<evidence type="ECO:0000256" key="1">
    <source>
        <dbReference type="SAM" id="MobiDB-lite"/>
    </source>
</evidence>
<name>T1FEE5_HELRO</name>
<keyword evidence="2" id="KW-0812">Transmembrane</keyword>
<dbReference type="AlphaFoldDB" id="T1FEE5"/>
<feature type="compositionally biased region" description="Basic and acidic residues" evidence="1">
    <location>
        <begin position="352"/>
        <end position="371"/>
    </location>
</feature>
<feature type="region of interest" description="Disordered" evidence="1">
    <location>
        <begin position="61"/>
        <end position="80"/>
    </location>
</feature>